<dbReference type="FunFam" id="3.40.50.720:FF:000311">
    <property type="entry name" value="Ornithine cyclodeaminase"/>
    <property type="match status" value="1"/>
</dbReference>
<dbReference type="GeneID" id="80915310"/>
<dbReference type="RefSeq" id="XP_056065810.1">
    <property type="nucleotide sequence ID" value="XM_056220507.1"/>
</dbReference>
<name>A0A9W9C525_9PLEO</name>
<dbReference type="PANTHER" id="PTHR13812">
    <property type="entry name" value="KETIMINE REDUCTASE MU-CRYSTALLIN"/>
    <property type="match status" value="1"/>
</dbReference>
<keyword evidence="3" id="KW-1185">Reference proteome</keyword>
<evidence type="ECO:0000313" key="2">
    <source>
        <dbReference type="EMBL" id="KAJ4345646.1"/>
    </source>
</evidence>
<dbReference type="GO" id="GO:0005737">
    <property type="term" value="C:cytoplasm"/>
    <property type="evidence" value="ECO:0007669"/>
    <property type="project" value="TreeGrafter"/>
</dbReference>
<dbReference type="GO" id="GO:0016491">
    <property type="term" value="F:oxidoreductase activity"/>
    <property type="evidence" value="ECO:0007669"/>
    <property type="project" value="UniProtKB-ARBA"/>
</dbReference>
<dbReference type="InterPro" id="IPR003462">
    <property type="entry name" value="ODC_Mu_crystall"/>
</dbReference>
<dbReference type="OrthoDB" id="41492at2759"/>
<comment type="similarity">
    <text evidence="1">Belongs to the ornithine cyclodeaminase/mu-crystallin family.</text>
</comment>
<evidence type="ECO:0008006" key="4">
    <source>
        <dbReference type="Google" id="ProtNLM"/>
    </source>
</evidence>
<dbReference type="InterPro" id="IPR023401">
    <property type="entry name" value="ODC_N"/>
</dbReference>
<dbReference type="SUPFAM" id="SSF51735">
    <property type="entry name" value="NAD(P)-binding Rossmann-fold domains"/>
    <property type="match status" value="1"/>
</dbReference>
<accession>A0A9W9C525</accession>
<dbReference type="Gene3D" id="3.30.1780.10">
    <property type="entry name" value="ornithine cyclodeaminase, domain 1"/>
    <property type="match status" value="1"/>
</dbReference>
<dbReference type="PIRSF" id="PIRSF001439">
    <property type="entry name" value="CryM"/>
    <property type="match status" value="1"/>
</dbReference>
<dbReference type="EMBL" id="JAPEUX010000009">
    <property type="protein sequence ID" value="KAJ4345646.1"/>
    <property type="molecule type" value="Genomic_DNA"/>
</dbReference>
<comment type="caution">
    <text evidence="2">The sequence shown here is derived from an EMBL/GenBank/DDBJ whole genome shotgun (WGS) entry which is preliminary data.</text>
</comment>
<dbReference type="Gene3D" id="3.40.50.720">
    <property type="entry name" value="NAD(P)-binding Rossmann-like Domain"/>
    <property type="match status" value="1"/>
</dbReference>
<organism evidence="2 3">
    <name type="scientific">Didymosphaeria variabile</name>
    <dbReference type="NCBI Taxonomy" id="1932322"/>
    <lineage>
        <taxon>Eukaryota</taxon>
        <taxon>Fungi</taxon>
        <taxon>Dikarya</taxon>
        <taxon>Ascomycota</taxon>
        <taxon>Pezizomycotina</taxon>
        <taxon>Dothideomycetes</taxon>
        <taxon>Pleosporomycetidae</taxon>
        <taxon>Pleosporales</taxon>
        <taxon>Massarineae</taxon>
        <taxon>Didymosphaeriaceae</taxon>
        <taxon>Didymosphaeria</taxon>
    </lineage>
</organism>
<dbReference type="Pfam" id="PF02423">
    <property type="entry name" value="OCD_Mu_crystall"/>
    <property type="match status" value="1"/>
</dbReference>
<evidence type="ECO:0000313" key="3">
    <source>
        <dbReference type="Proteomes" id="UP001140513"/>
    </source>
</evidence>
<protein>
    <recommendedName>
        <fullName evidence="4">Ornithine cyclodeaminase</fullName>
    </recommendedName>
</protein>
<proteinExistence type="inferred from homology"/>
<reference evidence="2" key="1">
    <citation type="submission" date="2022-10" db="EMBL/GenBank/DDBJ databases">
        <title>Tapping the CABI collections for fungal endophytes: first genome assemblies for Collariella, Neodidymelliopsis, Ascochyta clinopodiicola, Didymella pomorum, Didymosphaeria variabile, Neocosmospora piperis and Neocucurbitaria cava.</title>
        <authorList>
            <person name="Hill R."/>
        </authorList>
    </citation>
    <scope>NUCLEOTIDE SEQUENCE</scope>
    <source>
        <strain evidence="2">IMI 356815</strain>
    </source>
</reference>
<dbReference type="GO" id="GO:0019752">
    <property type="term" value="P:carboxylic acid metabolic process"/>
    <property type="evidence" value="ECO:0007669"/>
    <property type="project" value="UniProtKB-ARBA"/>
</dbReference>
<dbReference type="Proteomes" id="UP001140513">
    <property type="component" value="Unassembled WGS sequence"/>
</dbReference>
<sequence>MLYITESQAKSAITLKSSLSLFRHAYLQCNSNTLSPGPRMVHSLDALGNKGQWLTATYPAEGTFGTKFSSIFPQNVKKGLPVTISTISLYSGETGELLATVEANALTAMKTAGSAAIATDLLSRKDSTILAIIGSGLQAFDQVLAIREVRDIKTVIVYNRSAEGAKTFANRLTAVEGFDVDVKLAESADAAVAEADIVCTCTTSSRPVFKGTSLRPGTHINAIGSYAPDMQEIDEDTVVRAARIVTEHVDGLWAAAGDILEPFNRGVIDKSKVEGSVGDVLAGTVAGRETADEITLYESVGSAALDLAIAVEVFRLVSMSGKNGAKI</sequence>
<dbReference type="InterPro" id="IPR036291">
    <property type="entry name" value="NAD(P)-bd_dom_sf"/>
</dbReference>
<dbReference type="AlphaFoldDB" id="A0A9W9C525"/>
<dbReference type="PANTHER" id="PTHR13812:SF19">
    <property type="entry name" value="KETIMINE REDUCTASE MU-CRYSTALLIN"/>
    <property type="match status" value="1"/>
</dbReference>
<gene>
    <name evidence="2" type="ORF">N0V89_011780</name>
</gene>
<evidence type="ECO:0000256" key="1">
    <source>
        <dbReference type="ARBA" id="ARBA00008903"/>
    </source>
</evidence>